<dbReference type="Gene3D" id="2.60.120.680">
    <property type="entry name" value="GOLD domain"/>
    <property type="match status" value="1"/>
</dbReference>
<evidence type="ECO:0000313" key="12">
    <source>
        <dbReference type="EMBL" id="ESO98526.1"/>
    </source>
</evidence>
<name>V4AY57_LOTGI</name>
<feature type="transmembrane region" description="Helical" evidence="9">
    <location>
        <begin position="205"/>
        <end position="224"/>
    </location>
</feature>
<reference evidence="12 13" key="1">
    <citation type="journal article" date="2013" name="Nature">
        <title>Insights into bilaterian evolution from three spiralian genomes.</title>
        <authorList>
            <person name="Simakov O."/>
            <person name="Marletaz F."/>
            <person name="Cho S.J."/>
            <person name="Edsinger-Gonzales E."/>
            <person name="Havlak P."/>
            <person name="Hellsten U."/>
            <person name="Kuo D.H."/>
            <person name="Larsson T."/>
            <person name="Lv J."/>
            <person name="Arendt D."/>
            <person name="Savage R."/>
            <person name="Osoegawa K."/>
            <person name="de Jong P."/>
            <person name="Grimwood J."/>
            <person name="Chapman J.A."/>
            <person name="Shapiro H."/>
            <person name="Aerts A."/>
            <person name="Otillar R.P."/>
            <person name="Terry A.Y."/>
            <person name="Boore J.L."/>
            <person name="Grigoriev I.V."/>
            <person name="Lindberg D.R."/>
            <person name="Seaver E.C."/>
            <person name="Weisblat D.A."/>
            <person name="Putnam N.H."/>
            <person name="Rokhsar D.S."/>
        </authorList>
    </citation>
    <scope>NUCLEOTIDE SEQUENCE [LARGE SCALE GENOMIC DNA]</scope>
</reference>
<evidence type="ECO:0000256" key="9">
    <source>
        <dbReference type="SAM" id="Phobius"/>
    </source>
</evidence>
<keyword evidence="3 8" id="KW-0812">Transmembrane</keyword>
<dbReference type="OrthoDB" id="10037706at2759"/>
<dbReference type="Pfam" id="PF01105">
    <property type="entry name" value="EMP24_GP25L"/>
    <property type="match status" value="1"/>
</dbReference>
<evidence type="ECO:0000313" key="13">
    <source>
        <dbReference type="Proteomes" id="UP000030746"/>
    </source>
</evidence>
<keyword evidence="13" id="KW-1185">Reference proteome</keyword>
<dbReference type="RefSeq" id="XP_009050790.1">
    <property type="nucleotide sequence ID" value="XM_009052542.1"/>
</dbReference>
<dbReference type="Proteomes" id="UP000030746">
    <property type="component" value="Unassembled WGS sequence"/>
</dbReference>
<evidence type="ECO:0000256" key="2">
    <source>
        <dbReference type="ARBA" id="ARBA00007104"/>
    </source>
</evidence>
<evidence type="ECO:0000256" key="5">
    <source>
        <dbReference type="ARBA" id="ARBA00022989"/>
    </source>
</evidence>
<dbReference type="AlphaFoldDB" id="V4AY57"/>
<dbReference type="KEGG" id="lgi:LOTGIDRAFT_142774"/>
<evidence type="ECO:0000256" key="4">
    <source>
        <dbReference type="ARBA" id="ARBA00022729"/>
    </source>
</evidence>
<accession>V4AY57</accession>
<dbReference type="InterPro" id="IPR036598">
    <property type="entry name" value="GOLD_dom_sf"/>
</dbReference>
<comment type="subcellular location">
    <subcellularLocation>
        <location evidence="7">Endomembrane system</location>
        <topology evidence="7">Single-pass membrane protein</topology>
    </subcellularLocation>
    <subcellularLocation>
        <location evidence="1 8">Membrane</location>
        <topology evidence="1 8">Single-pass type I membrane protein</topology>
    </subcellularLocation>
</comment>
<dbReference type="CTD" id="20234611"/>
<evidence type="ECO:0000256" key="6">
    <source>
        <dbReference type="ARBA" id="ARBA00023136"/>
    </source>
</evidence>
<dbReference type="InterPro" id="IPR015720">
    <property type="entry name" value="Emp24-like"/>
</dbReference>
<dbReference type="HOGENOM" id="CLU_066963_5_0_1"/>
<evidence type="ECO:0000256" key="8">
    <source>
        <dbReference type="RuleBase" id="RU003827"/>
    </source>
</evidence>
<protein>
    <recommendedName>
        <fullName evidence="11">GOLD domain-containing protein</fullName>
    </recommendedName>
</protein>
<dbReference type="PANTHER" id="PTHR22811">
    <property type="entry name" value="TRANSMEMBRANE EMP24 DOMAIN-CONTAINING PROTEIN"/>
    <property type="match status" value="1"/>
</dbReference>
<keyword evidence="5 9" id="KW-1133">Transmembrane helix</keyword>
<gene>
    <name evidence="12" type="ORF">LOTGIDRAFT_142774</name>
</gene>
<dbReference type="GO" id="GO:0012505">
    <property type="term" value="C:endomembrane system"/>
    <property type="evidence" value="ECO:0007669"/>
    <property type="project" value="UniProtKB-SubCell"/>
</dbReference>
<evidence type="ECO:0000259" key="11">
    <source>
        <dbReference type="PROSITE" id="PS50866"/>
    </source>
</evidence>
<organism evidence="12 13">
    <name type="scientific">Lottia gigantea</name>
    <name type="common">Giant owl limpet</name>
    <dbReference type="NCBI Taxonomy" id="225164"/>
    <lineage>
        <taxon>Eukaryota</taxon>
        <taxon>Metazoa</taxon>
        <taxon>Spiralia</taxon>
        <taxon>Lophotrochozoa</taxon>
        <taxon>Mollusca</taxon>
        <taxon>Gastropoda</taxon>
        <taxon>Patellogastropoda</taxon>
        <taxon>Lottioidea</taxon>
        <taxon>Lottiidae</taxon>
        <taxon>Lottia</taxon>
    </lineage>
</organism>
<dbReference type="STRING" id="225164.V4AY57"/>
<sequence>MAISQPILLALYLVCIVTQHIVVLCVNLDGSQDDFDTEGFPGVQYEFKLQVEAGTEECFYQKISKGSKLHVSFEVLQGGDLNIDFYFKDPHFNLIDSHMYKSSGGIEHDINTAGTYSICLDNSFSHFTSKLVYFYLVTFIPEEWSKYVIEISDVHALAENYTVTVLLTGVQTSISEMRRYQSQSRFSVMKDWYLIKTNNEYIQTWSIIQCLVIIFTSSLTVFFVRRLFKVSTVTPSSKPRA</sequence>
<dbReference type="EMBL" id="KB201244">
    <property type="protein sequence ID" value="ESO98526.1"/>
    <property type="molecule type" value="Genomic_DNA"/>
</dbReference>
<evidence type="ECO:0000256" key="3">
    <source>
        <dbReference type="ARBA" id="ARBA00022692"/>
    </source>
</evidence>
<dbReference type="SUPFAM" id="SSF101576">
    <property type="entry name" value="Supernatant protein factor (SPF), C-terminal domain"/>
    <property type="match status" value="1"/>
</dbReference>
<dbReference type="GeneID" id="20234611"/>
<feature type="signal peptide" evidence="10">
    <location>
        <begin position="1"/>
        <end position="25"/>
    </location>
</feature>
<proteinExistence type="inferred from homology"/>
<feature type="chain" id="PRO_5004717296" description="GOLD domain-containing protein" evidence="10">
    <location>
        <begin position="26"/>
        <end position="241"/>
    </location>
</feature>
<feature type="domain" description="GOLD" evidence="11">
    <location>
        <begin position="56"/>
        <end position="138"/>
    </location>
</feature>
<dbReference type="PROSITE" id="PS50866">
    <property type="entry name" value="GOLD"/>
    <property type="match status" value="1"/>
</dbReference>
<evidence type="ECO:0000256" key="10">
    <source>
        <dbReference type="SAM" id="SignalP"/>
    </source>
</evidence>
<comment type="similarity">
    <text evidence="2 8">Belongs to the EMP24/GP25L family.</text>
</comment>
<dbReference type="InterPro" id="IPR009038">
    <property type="entry name" value="GOLD_dom"/>
</dbReference>
<keyword evidence="4 10" id="KW-0732">Signal</keyword>
<keyword evidence="6 9" id="KW-0472">Membrane</keyword>
<dbReference type="GO" id="GO:0016020">
    <property type="term" value="C:membrane"/>
    <property type="evidence" value="ECO:0007669"/>
    <property type="project" value="UniProtKB-SubCell"/>
</dbReference>
<evidence type="ECO:0000256" key="1">
    <source>
        <dbReference type="ARBA" id="ARBA00004479"/>
    </source>
</evidence>
<dbReference type="SMART" id="SM01190">
    <property type="entry name" value="EMP24_GP25L"/>
    <property type="match status" value="1"/>
</dbReference>
<evidence type="ECO:0000256" key="7">
    <source>
        <dbReference type="ARBA" id="ARBA00037847"/>
    </source>
</evidence>
<dbReference type="OMA" id="HNRFSTM"/>